<dbReference type="Pfam" id="PF07714">
    <property type="entry name" value="PK_Tyr_Ser-Thr"/>
    <property type="match status" value="1"/>
</dbReference>
<dbReference type="FunFam" id="3.30.200.20:FF:000645">
    <property type="entry name" value="Receptor-like protein kinase FERONIA"/>
    <property type="match status" value="1"/>
</dbReference>
<evidence type="ECO:0000256" key="4">
    <source>
        <dbReference type="ARBA" id="ARBA00022692"/>
    </source>
</evidence>
<feature type="domain" description="Protein kinase" evidence="16">
    <location>
        <begin position="528"/>
        <end position="803"/>
    </location>
</feature>
<dbReference type="Gene3D" id="2.60.120.430">
    <property type="entry name" value="Galactose-binding lectin"/>
    <property type="match status" value="2"/>
</dbReference>
<dbReference type="InterPro" id="IPR000719">
    <property type="entry name" value="Prot_kinase_dom"/>
</dbReference>
<dbReference type="FunFam" id="2.60.120.430:FF:000007">
    <property type="entry name" value="FERONIA receptor-like kinase"/>
    <property type="match status" value="1"/>
</dbReference>
<keyword evidence="7 17" id="KW-0418">Kinase</keyword>
<evidence type="ECO:0000256" key="6">
    <source>
        <dbReference type="ARBA" id="ARBA00022741"/>
    </source>
</evidence>
<dbReference type="PROSITE" id="PS50011">
    <property type="entry name" value="PROTEIN_KINASE_DOM"/>
    <property type="match status" value="1"/>
</dbReference>
<evidence type="ECO:0000256" key="9">
    <source>
        <dbReference type="ARBA" id="ARBA00022989"/>
    </source>
</evidence>
<feature type="signal peptide" evidence="15">
    <location>
        <begin position="1"/>
        <end position="25"/>
    </location>
</feature>
<proteinExistence type="predicted"/>
<dbReference type="Gene3D" id="3.30.200.20">
    <property type="entry name" value="Phosphorylase Kinase, domain 1"/>
    <property type="match status" value="1"/>
</dbReference>
<dbReference type="PANTHER" id="PTHR34590">
    <property type="entry name" value="OS03G0124300 PROTEIN-RELATED"/>
    <property type="match status" value="1"/>
</dbReference>
<feature type="transmembrane region" description="Helical" evidence="14">
    <location>
        <begin position="446"/>
        <end position="469"/>
    </location>
</feature>
<evidence type="ECO:0000256" key="13">
    <source>
        <dbReference type="SAM" id="MobiDB-lite"/>
    </source>
</evidence>
<evidence type="ECO:0000256" key="15">
    <source>
        <dbReference type="SAM" id="SignalP"/>
    </source>
</evidence>
<name>A0A5B7B1J7_DAVIN</name>
<evidence type="ECO:0000313" key="17">
    <source>
        <dbReference type="EMBL" id="MPA62722.1"/>
    </source>
</evidence>
<dbReference type="AlphaFoldDB" id="A0A5B7B1J7"/>
<keyword evidence="5 15" id="KW-0732">Signal</keyword>
<dbReference type="SMART" id="SM00220">
    <property type="entry name" value="S_TKc"/>
    <property type="match status" value="1"/>
</dbReference>
<dbReference type="Gene3D" id="1.10.510.10">
    <property type="entry name" value="Transferase(Phosphotransferase) domain 1"/>
    <property type="match status" value="1"/>
</dbReference>
<dbReference type="InterPro" id="IPR011009">
    <property type="entry name" value="Kinase-like_dom_sf"/>
</dbReference>
<evidence type="ECO:0000256" key="2">
    <source>
        <dbReference type="ARBA" id="ARBA00022527"/>
    </source>
</evidence>
<dbReference type="InterPro" id="IPR024788">
    <property type="entry name" value="Malectin-like_Carb-bd_dom"/>
</dbReference>
<evidence type="ECO:0000256" key="14">
    <source>
        <dbReference type="SAM" id="Phobius"/>
    </source>
</evidence>
<accession>A0A5B7B1J7</accession>
<evidence type="ECO:0000256" key="5">
    <source>
        <dbReference type="ARBA" id="ARBA00022729"/>
    </source>
</evidence>
<feature type="chain" id="PRO_5023091785" evidence="15">
    <location>
        <begin position="26"/>
        <end position="878"/>
    </location>
</feature>
<gene>
    <name evidence="17" type="ORF">Din_032163</name>
</gene>
<evidence type="ECO:0000256" key="10">
    <source>
        <dbReference type="ARBA" id="ARBA00023136"/>
    </source>
</evidence>
<dbReference type="PROSITE" id="PS00107">
    <property type="entry name" value="PROTEIN_KINASE_ATP"/>
    <property type="match status" value="1"/>
</dbReference>
<dbReference type="GO" id="GO:0016020">
    <property type="term" value="C:membrane"/>
    <property type="evidence" value="ECO:0007669"/>
    <property type="project" value="UniProtKB-SubCell"/>
</dbReference>
<evidence type="ECO:0000256" key="7">
    <source>
        <dbReference type="ARBA" id="ARBA00022777"/>
    </source>
</evidence>
<keyword evidence="3 17" id="KW-0808">Transferase</keyword>
<keyword evidence="9 14" id="KW-1133">Transmembrane helix</keyword>
<keyword evidence="6 12" id="KW-0547">Nucleotide-binding</keyword>
<feature type="binding site" evidence="12">
    <location>
        <position position="557"/>
    </location>
    <ligand>
        <name>ATP</name>
        <dbReference type="ChEBI" id="CHEBI:30616"/>
    </ligand>
</feature>
<dbReference type="InterPro" id="IPR017441">
    <property type="entry name" value="Protein_kinase_ATP_BS"/>
</dbReference>
<evidence type="ECO:0000256" key="8">
    <source>
        <dbReference type="ARBA" id="ARBA00022840"/>
    </source>
</evidence>
<keyword evidence="11" id="KW-0325">Glycoprotein</keyword>
<keyword evidence="4 14" id="KW-0812">Transmembrane</keyword>
<comment type="subcellular location">
    <subcellularLocation>
        <location evidence="1">Membrane</location>
        <topology evidence="1">Single-pass type I membrane protein</topology>
    </subcellularLocation>
</comment>
<dbReference type="Pfam" id="PF12819">
    <property type="entry name" value="Malectin_like"/>
    <property type="match status" value="1"/>
</dbReference>
<feature type="compositionally biased region" description="Polar residues" evidence="13">
    <location>
        <begin position="838"/>
        <end position="860"/>
    </location>
</feature>
<keyword evidence="8 12" id="KW-0067">ATP-binding</keyword>
<dbReference type="CDD" id="cd14066">
    <property type="entry name" value="STKc_IRAK"/>
    <property type="match status" value="1"/>
</dbReference>
<feature type="compositionally biased region" description="Basic and acidic residues" evidence="13">
    <location>
        <begin position="827"/>
        <end position="837"/>
    </location>
</feature>
<feature type="region of interest" description="Disordered" evidence="13">
    <location>
        <begin position="827"/>
        <end position="860"/>
    </location>
</feature>
<keyword evidence="17" id="KW-0675">Receptor</keyword>
<dbReference type="SUPFAM" id="SSF56112">
    <property type="entry name" value="Protein kinase-like (PK-like)"/>
    <property type="match status" value="1"/>
</dbReference>
<dbReference type="GO" id="GO:0005524">
    <property type="term" value="F:ATP binding"/>
    <property type="evidence" value="ECO:0007669"/>
    <property type="project" value="UniProtKB-UniRule"/>
</dbReference>
<dbReference type="FunFam" id="2.60.120.430:FF:000003">
    <property type="entry name" value="FERONIA receptor-like kinase"/>
    <property type="match status" value="1"/>
</dbReference>
<evidence type="ECO:0000256" key="12">
    <source>
        <dbReference type="PROSITE-ProRule" id="PRU10141"/>
    </source>
</evidence>
<evidence type="ECO:0000256" key="1">
    <source>
        <dbReference type="ARBA" id="ARBA00004479"/>
    </source>
</evidence>
<dbReference type="PROSITE" id="PS00108">
    <property type="entry name" value="PROTEIN_KINASE_ST"/>
    <property type="match status" value="1"/>
</dbReference>
<dbReference type="InterPro" id="IPR001245">
    <property type="entry name" value="Ser-Thr/Tyr_kinase_cat_dom"/>
</dbReference>
<dbReference type="PANTHER" id="PTHR34590:SF15">
    <property type="entry name" value="PROTEIN KINASE DOMAIN-CONTAINING PROTEIN"/>
    <property type="match status" value="1"/>
</dbReference>
<keyword evidence="2" id="KW-0723">Serine/threonine-protein kinase</keyword>
<dbReference type="EMBL" id="GHES01032163">
    <property type="protein sequence ID" value="MPA62722.1"/>
    <property type="molecule type" value="Transcribed_RNA"/>
</dbReference>
<evidence type="ECO:0000259" key="16">
    <source>
        <dbReference type="PROSITE" id="PS50011"/>
    </source>
</evidence>
<dbReference type="EC" id="2.7.11.1" evidence="17"/>
<dbReference type="InterPro" id="IPR045272">
    <property type="entry name" value="ANXUR1/2-like"/>
</dbReference>
<dbReference type="GO" id="GO:0004714">
    <property type="term" value="F:transmembrane receptor protein tyrosine kinase activity"/>
    <property type="evidence" value="ECO:0007669"/>
    <property type="project" value="InterPro"/>
</dbReference>
<keyword evidence="10 14" id="KW-0472">Membrane</keyword>
<dbReference type="GO" id="GO:0004674">
    <property type="term" value="F:protein serine/threonine kinase activity"/>
    <property type="evidence" value="ECO:0007669"/>
    <property type="project" value="UniProtKB-KW"/>
</dbReference>
<evidence type="ECO:0000256" key="3">
    <source>
        <dbReference type="ARBA" id="ARBA00022679"/>
    </source>
</evidence>
<organism evidence="17">
    <name type="scientific">Davidia involucrata</name>
    <name type="common">Dove tree</name>
    <dbReference type="NCBI Taxonomy" id="16924"/>
    <lineage>
        <taxon>Eukaryota</taxon>
        <taxon>Viridiplantae</taxon>
        <taxon>Streptophyta</taxon>
        <taxon>Embryophyta</taxon>
        <taxon>Tracheophyta</taxon>
        <taxon>Spermatophyta</taxon>
        <taxon>Magnoliopsida</taxon>
        <taxon>eudicotyledons</taxon>
        <taxon>Gunneridae</taxon>
        <taxon>Pentapetalae</taxon>
        <taxon>asterids</taxon>
        <taxon>Cornales</taxon>
        <taxon>Nyssaceae</taxon>
        <taxon>Davidia</taxon>
    </lineage>
</organism>
<evidence type="ECO:0000256" key="11">
    <source>
        <dbReference type="ARBA" id="ARBA00023180"/>
    </source>
</evidence>
<reference evidence="17" key="1">
    <citation type="submission" date="2019-08" db="EMBL/GenBank/DDBJ databases">
        <title>Reference gene set and small RNA set construction with multiple tissues from Davidia involucrata Baill.</title>
        <authorList>
            <person name="Yang H."/>
            <person name="Zhou C."/>
            <person name="Li G."/>
            <person name="Wang J."/>
            <person name="Gao P."/>
            <person name="Wang M."/>
            <person name="Wang R."/>
            <person name="Zhao Y."/>
        </authorList>
    </citation>
    <scope>NUCLEOTIDE SEQUENCE</scope>
    <source>
        <tissue evidence="17">Mixed with DoveR01_LX</tissue>
    </source>
</reference>
<dbReference type="GO" id="GO:0010038">
    <property type="term" value="P:response to metal ion"/>
    <property type="evidence" value="ECO:0007669"/>
    <property type="project" value="UniProtKB-ARBA"/>
</dbReference>
<sequence length="878" mass="97153">MIQISTPLYQLIICFTCLLIIACNSQPALYKPTDSIALDCGSSSNTTSGSGDGRVWVGDIGSKLSTLLEQQPKSTSTISSSALPVPYRTARVSRSDFTYVFPVTTSGQKFIRLHFYPSTTNQSFDPSPAFFSVKANGFTLLRNFSASLDHVHEPIVKEYSINVEADLQVNVTFTPSDDAYAFINGIEIVSMPTNLYYTSSDDPAGFTLIGQPDNPFRLENNMAIEMVYRFNVGGSYISPMDDTGMFRSWSPDDQDYCSNVGALPVNLTIALSWPRQIPNYTAPALVYRSARSMGNNKTINEGYNLTWNLPVDPGFTYMIRLHFCEFQIEVTKPTDRQFTIFIANETAEPSADVIVWSGGNGIPFFRDYAVQMVGTDNQKQINLSVALHPKPPSKTRRSDAILNGLEVFKLNNSAGNLAGLNPDPVVMAPPPSTPQPKTKSKRTTTFVIAIVLGVLSGVLALSILAFLTFRHRRRAKDRGSSHGSASWWRSFSYVAAKPTNTGGSNSHLPSDLCRHFSLAEIKTATNNFNSIFIIGRGGFGDVYKGYIDGGATPVAIKRLKPDSRQGAHEFKTEIEMLSHLRHLHLVSLIGYCNEAREMILVYDYMSRGTLRDHLFDTENPPLSWKQRLEICIGAARGLHYLHAGAKQRIIHRDVKTSNILLDDKWVAKVSDFGLSKINPTDMSNTHISTVVKGSLGYLDPEYYRRQQLTEKSDVYSFGVVLFEVLCARPPLNNLLEKEKVNLAGWARLCYENGTLDQIMDPHLMGKIVPGCLKKFGEIAVNCVHDEGIKRPSMNDVVWSLEFALQLQEGAEEGIDFQIQEFKDKDVHGQDKKVEDRSGQVSSSGVTMTSNSGTSFTSYGSEAMSSGAVFSEIGIPKGR</sequence>
<protein>
    <submittedName>
        <fullName evidence="17">Putative receptor-like protein kinase FERONIA</fullName>
        <ecNumber evidence="17">2.7.11.1</ecNumber>
    </submittedName>
</protein>
<dbReference type="InterPro" id="IPR008271">
    <property type="entry name" value="Ser/Thr_kinase_AS"/>
</dbReference>
<dbReference type="FunFam" id="1.10.510.10:FF:000252">
    <property type="entry name" value="Receptor-like protein kinase FERONIA"/>
    <property type="match status" value="1"/>
</dbReference>